<dbReference type="RefSeq" id="WP_018999843.1">
    <property type="nucleotide sequence ID" value="NZ_QRTP01000014.1"/>
</dbReference>
<evidence type="ECO:0000313" key="8">
    <source>
        <dbReference type="EMBL" id="RGQ83228.1"/>
    </source>
</evidence>
<feature type="transmembrane region" description="Helical" evidence="6">
    <location>
        <begin position="424"/>
        <end position="448"/>
    </location>
</feature>
<feature type="transmembrane region" description="Helical" evidence="6">
    <location>
        <begin position="12"/>
        <end position="32"/>
    </location>
</feature>
<evidence type="ECO:0000256" key="1">
    <source>
        <dbReference type="ARBA" id="ARBA00004651"/>
    </source>
</evidence>
<feature type="transmembrane region" description="Helical" evidence="6">
    <location>
        <begin position="298"/>
        <end position="316"/>
    </location>
</feature>
<reference evidence="8 9" key="1">
    <citation type="submission" date="2018-08" db="EMBL/GenBank/DDBJ databases">
        <title>A genome reference for cultivated species of the human gut microbiota.</title>
        <authorList>
            <person name="Zou Y."/>
            <person name="Xue W."/>
            <person name="Luo G."/>
        </authorList>
    </citation>
    <scope>NUCLEOTIDE SEQUENCE [LARGE SCALE GENOMIC DNA]</scope>
    <source>
        <strain evidence="8 9">AF27-12</strain>
    </source>
</reference>
<keyword evidence="4 6" id="KW-1133">Transmembrane helix</keyword>
<feature type="domain" description="Major facilitator superfamily (MFS) profile" evidence="7">
    <location>
        <begin position="10"/>
        <end position="452"/>
    </location>
</feature>
<feature type="transmembrane region" description="Helical" evidence="6">
    <location>
        <begin position="107"/>
        <end position="125"/>
    </location>
</feature>
<proteinExistence type="predicted"/>
<accession>A0A412CEB7</accession>
<dbReference type="AlphaFoldDB" id="A0A412CEB7"/>
<dbReference type="GO" id="GO:0022857">
    <property type="term" value="F:transmembrane transporter activity"/>
    <property type="evidence" value="ECO:0007669"/>
    <property type="project" value="InterPro"/>
</dbReference>
<dbReference type="Gene3D" id="1.20.1250.20">
    <property type="entry name" value="MFS general substrate transporter like domains"/>
    <property type="match status" value="1"/>
</dbReference>
<keyword evidence="2" id="KW-0813">Transport</keyword>
<dbReference type="GO" id="GO:0005886">
    <property type="term" value="C:plasma membrane"/>
    <property type="evidence" value="ECO:0007669"/>
    <property type="project" value="UniProtKB-SubCell"/>
</dbReference>
<feature type="transmembrane region" description="Helical" evidence="6">
    <location>
        <begin position="176"/>
        <end position="196"/>
    </location>
</feature>
<organism evidence="8 9">
    <name type="scientific">Megamonas rupellensis</name>
    <dbReference type="NCBI Taxonomy" id="491921"/>
    <lineage>
        <taxon>Bacteria</taxon>
        <taxon>Bacillati</taxon>
        <taxon>Bacillota</taxon>
        <taxon>Negativicutes</taxon>
        <taxon>Selenomonadales</taxon>
        <taxon>Selenomonadaceae</taxon>
        <taxon>Megamonas</taxon>
    </lineage>
</organism>
<evidence type="ECO:0000256" key="3">
    <source>
        <dbReference type="ARBA" id="ARBA00022692"/>
    </source>
</evidence>
<feature type="transmembrane region" description="Helical" evidence="6">
    <location>
        <begin position="145"/>
        <end position="170"/>
    </location>
</feature>
<dbReference type="InterPro" id="IPR036259">
    <property type="entry name" value="MFS_trans_sf"/>
</dbReference>
<dbReference type="SUPFAM" id="SSF103473">
    <property type="entry name" value="MFS general substrate transporter"/>
    <property type="match status" value="1"/>
</dbReference>
<keyword evidence="5 6" id="KW-0472">Membrane</keyword>
<evidence type="ECO:0000256" key="5">
    <source>
        <dbReference type="ARBA" id="ARBA00023136"/>
    </source>
</evidence>
<evidence type="ECO:0000256" key="4">
    <source>
        <dbReference type="ARBA" id="ARBA00022989"/>
    </source>
</evidence>
<feature type="transmembrane region" description="Helical" evidence="6">
    <location>
        <begin position="227"/>
        <end position="249"/>
    </location>
</feature>
<evidence type="ECO:0000256" key="2">
    <source>
        <dbReference type="ARBA" id="ARBA00022448"/>
    </source>
</evidence>
<dbReference type="InterPro" id="IPR020846">
    <property type="entry name" value="MFS_dom"/>
</dbReference>
<evidence type="ECO:0000313" key="9">
    <source>
        <dbReference type="Proteomes" id="UP000286147"/>
    </source>
</evidence>
<feature type="transmembrane region" description="Helical" evidence="6">
    <location>
        <begin position="255"/>
        <end position="277"/>
    </location>
</feature>
<evidence type="ECO:0000256" key="6">
    <source>
        <dbReference type="SAM" id="Phobius"/>
    </source>
</evidence>
<feature type="transmembrane region" description="Helical" evidence="6">
    <location>
        <begin position="336"/>
        <end position="360"/>
    </location>
</feature>
<feature type="transmembrane region" description="Helical" evidence="6">
    <location>
        <begin position="381"/>
        <end position="404"/>
    </location>
</feature>
<name>A0A412CEB7_9FIRM</name>
<protein>
    <submittedName>
        <fullName evidence="8">MFS transporter</fullName>
    </submittedName>
</protein>
<evidence type="ECO:0000259" key="7">
    <source>
        <dbReference type="PROSITE" id="PS50850"/>
    </source>
</evidence>
<dbReference type="CDD" id="cd06174">
    <property type="entry name" value="MFS"/>
    <property type="match status" value="1"/>
</dbReference>
<dbReference type="InterPro" id="IPR011701">
    <property type="entry name" value="MFS"/>
</dbReference>
<dbReference type="Proteomes" id="UP000286147">
    <property type="component" value="Unassembled WGS sequence"/>
</dbReference>
<feature type="transmembrane region" description="Helical" evidence="6">
    <location>
        <begin position="82"/>
        <end position="101"/>
    </location>
</feature>
<keyword evidence="3 6" id="KW-0812">Transmembrane</keyword>
<dbReference type="PROSITE" id="PS50850">
    <property type="entry name" value="MFS"/>
    <property type="match status" value="1"/>
</dbReference>
<gene>
    <name evidence="8" type="ORF">DWY77_06830</name>
</gene>
<dbReference type="Pfam" id="PF07690">
    <property type="entry name" value="MFS_1"/>
    <property type="match status" value="1"/>
</dbReference>
<comment type="subcellular location">
    <subcellularLocation>
        <location evidence="1">Cell membrane</location>
        <topology evidence="1">Multi-pass membrane protein</topology>
    </subcellularLocation>
</comment>
<sequence length="462" mass="50000">MKHLLLKYGFTPATFFQLILITINAQLLYAFWDIRNSVPGGFPAALGVTDQEAGYLYSMQGLVILVGTIALGWVGDRFSIRNIMLLSSLGVGCISLFITLFSPGLSMPVLLACFFSMLFFSEVLFKPANFKALRSSTSEEHQGLVFGLFEFGRGVLAFLISLLWAGMLYYQVAPKTMMLASCVIVLLTGLAVYFVVPKDVKVGDEDTHVESSMEAIKGIGYVAKLPVVWIAGLNVFCIYGTFVAAGTYFARFLQAGYGTSAVAAAVFASIVIGLRMLPLVSSILVEKVFESTAHFMRTLQIILVILLSAIAFIFFTNHPDIALYSQGYLPDQAPEGLISSGMFTLLMVLMLCASACCFMIRGVYYAPIGELGVAKKHSSAAMSFAITLGYLPALLAPIILGGLVQSPEKDAAGHIIRSYLTDTHVLAMAFVGLAVLALVAVCMSHMLVKLRAKLIKENKIEG</sequence>
<feature type="transmembrane region" description="Helical" evidence="6">
    <location>
        <begin position="55"/>
        <end position="75"/>
    </location>
</feature>
<dbReference type="EMBL" id="QRTP01000014">
    <property type="protein sequence ID" value="RGQ83228.1"/>
    <property type="molecule type" value="Genomic_DNA"/>
</dbReference>
<comment type="caution">
    <text evidence="8">The sequence shown here is derived from an EMBL/GenBank/DDBJ whole genome shotgun (WGS) entry which is preliminary data.</text>
</comment>